<accession>A0A1I6KYU2</accession>
<evidence type="ECO:0000313" key="3">
    <source>
        <dbReference type="Proteomes" id="UP000198824"/>
    </source>
</evidence>
<reference evidence="2 3" key="1">
    <citation type="submission" date="2016-10" db="EMBL/GenBank/DDBJ databases">
        <authorList>
            <person name="de Groot N.N."/>
        </authorList>
    </citation>
    <scope>NUCLEOTIDE SEQUENCE [LARGE SCALE GENOMIC DNA]</scope>
    <source>
        <strain evidence="2 3">S5-249</strain>
    </source>
</reference>
<proteinExistence type="predicted"/>
<evidence type="ECO:0000313" key="2">
    <source>
        <dbReference type="EMBL" id="SFR96406.1"/>
    </source>
</evidence>
<feature type="chain" id="PRO_5011607591" evidence="1">
    <location>
        <begin position="22"/>
        <end position="36"/>
    </location>
</feature>
<feature type="signal peptide" evidence="1">
    <location>
        <begin position="1"/>
        <end position="21"/>
    </location>
</feature>
<keyword evidence="3" id="KW-1185">Reference proteome</keyword>
<protein>
    <submittedName>
        <fullName evidence="2">Uncharacterized protein</fullName>
    </submittedName>
</protein>
<dbReference type="EMBL" id="FOZG01000002">
    <property type="protein sequence ID" value="SFR96406.1"/>
    <property type="molecule type" value="Genomic_DNA"/>
</dbReference>
<dbReference type="Proteomes" id="UP000198824">
    <property type="component" value="Unassembled WGS sequence"/>
</dbReference>
<dbReference type="AlphaFoldDB" id="A0A1I6KYU2"/>
<evidence type="ECO:0000256" key="1">
    <source>
        <dbReference type="SAM" id="SignalP"/>
    </source>
</evidence>
<gene>
    <name evidence="2" type="ORF">SAMN05192580_1996</name>
</gene>
<keyword evidence="1" id="KW-0732">Signal</keyword>
<name>A0A1I6KYU2_9SPHN</name>
<sequence length="36" mass="3605">MKKVMLLLVLGAVGAGVAAWAAPAPKKPGVTTTRSN</sequence>
<organism evidence="2 3">
    <name type="scientific">Sphingomonas jatrophae</name>
    <dbReference type="NCBI Taxonomy" id="1166337"/>
    <lineage>
        <taxon>Bacteria</taxon>
        <taxon>Pseudomonadati</taxon>
        <taxon>Pseudomonadota</taxon>
        <taxon>Alphaproteobacteria</taxon>
        <taxon>Sphingomonadales</taxon>
        <taxon>Sphingomonadaceae</taxon>
        <taxon>Sphingomonas</taxon>
    </lineage>
</organism>